<dbReference type="PANTHER" id="PTHR43859">
    <property type="entry name" value="ACYL-ACTIVATING ENZYME"/>
    <property type="match status" value="1"/>
</dbReference>
<keyword evidence="4" id="KW-0443">Lipid metabolism</keyword>
<dbReference type="GO" id="GO:0006631">
    <property type="term" value="P:fatty acid metabolic process"/>
    <property type="evidence" value="ECO:0007669"/>
    <property type="project" value="UniProtKB-KW"/>
</dbReference>
<gene>
    <name evidence="7" type="ORF">SAMN04487962_1098</name>
</gene>
<dbReference type="SUPFAM" id="SSF56801">
    <property type="entry name" value="Acetyl-CoA synthetase-like"/>
    <property type="match status" value="1"/>
</dbReference>
<dbReference type="InterPro" id="IPR042099">
    <property type="entry name" value="ANL_N_sf"/>
</dbReference>
<evidence type="ECO:0000259" key="5">
    <source>
        <dbReference type="Pfam" id="PF00501"/>
    </source>
</evidence>
<dbReference type="Gene3D" id="3.40.50.12780">
    <property type="entry name" value="N-terminal domain of ligase-like"/>
    <property type="match status" value="1"/>
</dbReference>
<keyword evidence="8" id="KW-1185">Reference proteome</keyword>
<reference evidence="8" key="1">
    <citation type="submission" date="2016-10" db="EMBL/GenBank/DDBJ databases">
        <authorList>
            <person name="Varghese N."/>
            <person name="Submissions S."/>
        </authorList>
    </citation>
    <scope>NUCLEOTIDE SEQUENCE [LARGE SCALE GENOMIC DNA]</scope>
    <source>
        <strain evidence="8">CGMCC 1.6489</strain>
    </source>
</reference>
<dbReference type="Proteomes" id="UP000198762">
    <property type="component" value="Unassembled WGS sequence"/>
</dbReference>
<dbReference type="FunFam" id="3.30.300.30:FF:000008">
    <property type="entry name" value="2,3-dihydroxybenzoate-AMP ligase"/>
    <property type="match status" value="1"/>
</dbReference>
<name>A0A1I0E5S4_9GAMM</name>
<evidence type="ECO:0000256" key="4">
    <source>
        <dbReference type="ARBA" id="ARBA00023098"/>
    </source>
</evidence>
<dbReference type="InterPro" id="IPR020845">
    <property type="entry name" value="AMP-binding_CS"/>
</dbReference>
<proteinExistence type="inferred from homology"/>
<dbReference type="PANTHER" id="PTHR43859:SF4">
    <property type="entry name" value="BUTANOATE--COA LIGASE AAE1-RELATED"/>
    <property type="match status" value="1"/>
</dbReference>
<organism evidence="7 8">
    <name type="scientific">Marinobacter segnicrescens</name>
    <dbReference type="NCBI Taxonomy" id="430453"/>
    <lineage>
        <taxon>Bacteria</taxon>
        <taxon>Pseudomonadati</taxon>
        <taxon>Pseudomonadota</taxon>
        <taxon>Gammaproteobacteria</taxon>
        <taxon>Pseudomonadales</taxon>
        <taxon>Marinobacteraceae</taxon>
        <taxon>Marinobacter</taxon>
    </lineage>
</organism>
<accession>A0A1I0E5S4</accession>
<evidence type="ECO:0000313" key="7">
    <source>
        <dbReference type="EMBL" id="SET40486.1"/>
    </source>
</evidence>
<dbReference type="NCBIfam" id="NF004837">
    <property type="entry name" value="PRK06187.1"/>
    <property type="match status" value="1"/>
</dbReference>
<dbReference type="CDD" id="cd12119">
    <property type="entry name" value="ttLC_FACS_AlkK_like"/>
    <property type="match status" value="1"/>
</dbReference>
<dbReference type="STRING" id="430453.SAMN04487962_1098"/>
<dbReference type="InterPro" id="IPR045851">
    <property type="entry name" value="AMP-bd_C_sf"/>
</dbReference>
<dbReference type="OrthoDB" id="9803968at2"/>
<feature type="domain" description="AMP-binding enzyme C-terminal" evidence="6">
    <location>
        <begin position="451"/>
        <end position="526"/>
    </location>
</feature>
<evidence type="ECO:0000256" key="2">
    <source>
        <dbReference type="ARBA" id="ARBA00022598"/>
    </source>
</evidence>
<dbReference type="EMBL" id="FOHZ01000009">
    <property type="protein sequence ID" value="SET40486.1"/>
    <property type="molecule type" value="Genomic_DNA"/>
</dbReference>
<dbReference type="PROSITE" id="PS00455">
    <property type="entry name" value="AMP_BINDING"/>
    <property type="match status" value="1"/>
</dbReference>
<dbReference type="Gene3D" id="3.30.300.30">
    <property type="match status" value="1"/>
</dbReference>
<evidence type="ECO:0000256" key="3">
    <source>
        <dbReference type="ARBA" id="ARBA00022832"/>
    </source>
</evidence>
<sequence length="545" mass="60631">MQALMQDKPLLISSLIEHAATFHPETEIVTKTVEGPMHRTNYRELRNRSKQMANALKTLGVDFQDRVGTLAWNTYRHYELYFGVSGSGAILHTVNPRLFPEQLTYIINHAEDKVLFFDITFADMVKQLAPQLETVEAFVAMTDREHMPDIDLPNLYCYEELMEAASDDYEWPEFDERTASSLCYTSGTTGNPKGVLYGHRSTVLHSLMQVAPDAFEISSRTTMLLIVPMFHANAWGVPYSAPMVGAKMVLPGQHLDGASVYQLMKEENVTFSMAVPTVWLMLFQYLDSTQGASLDNLSLTGVGVGGSAPPIAMIERFRKSGIDMVQGWGMTETSPLGVINKPLPKHDSLSDEDMAKLKTKAGRGIWGVEIKIVNDDGERLPWDGKTSGHFYVKGPWIASGYFRQEGGSKLDSEGFFPTGDIGTIDPDGFLQLVDRSKDVIKSGGEWISSIELENAAVSHPEVAEAAVIGIAHPKWQERPLLIAVLKDNATIGKDELMSFLEEHVAKWWLPDDILFVDELPHTATGKLLKTKLREEYGDFKPVTTG</sequence>
<feature type="domain" description="AMP-dependent synthetase/ligase" evidence="5">
    <location>
        <begin position="17"/>
        <end position="402"/>
    </location>
</feature>
<evidence type="ECO:0000259" key="6">
    <source>
        <dbReference type="Pfam" id="PF13193"/>
    </source>
</evidence>
<dbReference type="InterPro" id="IPR000873">
    <property type="entry name" value="AMP-dep_synth/lig_dom"/>
</dbReference>
<comment type="similarity">
    <text evidence="1">Belongs to the ATP-dependent AMP-binding enzyme family.</text>
</comment>
<dbReference type="RefSeq" id="WP_091851485.1">
    <property type="nucleotide sequence ID" value="NZ_FOHZ01000009.1"/>
</dbReference>
<protein>
    <submittedName>
        <fullName evidence="7">Fatty-acyl-CoA synthase</fullName>
    </submittedName>
</protein>
<evidence type="ECO:0000313" key="8">
    <source>
        <dbReference type="Proteomes" id="UP000198762"/>
    </source>
</evidence>
<dbReference type="InterPro" id="IPR025110">
    <property type="entry name" value="AMP-bd_C"/>
</dbReference>
<dbReference type="AlphaFoldDB" id="A0A1I0E5S4"/>
<dbReference type="Pfam" id="PF00501">
    <property type="entry name" value="AMP-binding"/>
    <property type="match status" value="1"/>
</dbReference>
<evidence type="ECO:0000256" key="1">
    <source>
        <dbReference type="ARBA" id="ARBA00006432"/>
    </source>
</evidence>
<dbReference type="GO" id="GO:0016874">
    <property type="term" value="F:ligase activity"/>
    <property type="evidence" value="ECO:0007669"/>
    <property type="project" value="UniProtKB-KW"/>
</dbReference>
<keyword evidence="3" id="KW-0276">Fatty acid metabolism</keyword>
<keyword evidence="2" id="KW-0436">Ligase</keyword>
<dbReference type="Pfam" id="PF13193">
    <property type="entry name" value="AMP-binding_C"/>
    <property type="match status" value="1"/>
</dbReference>